<keyword evidence="3" id="KW-1003">Cell membrane</keyword>
<dbReference type="RefSeq" id="WP_308718427.1">
    <property type="nucleotide sequence ID" value="NZ_JAVHUY010000074.1"/>
</dbReference>
<evidence type="ECO:0000256" key="3">
    <source>
        <dbReference type="ARBA" id="ARBA00022475"/>
    </source>
</evidence>
<keyword evidence="4 7" id="KW-0812">Transmembrane</keyword>
<comment type="caution">
    <text evidence="10">The sequence shown here is derived from an EMBL/GenBank/DDBJ whole genome shotgun (WGS) entry which is preliminary data.</text>
</comment>
<dbReference type="SUPFAM" id="SSF161098">
    <property type="entry name" value="MetI-like"/>
    <property type="match status" value="1"/>
</dbReference>
<keyword evidence="6 7" id="KW-0472">Membrane</keyword>
<proteinExistence type="inferred from homology"/>
<feature type="region of interest" description="Disordered" evidence="8">
    <location>
        <begin position="1"/>
        <end position="26"/>
    </location>
</feature>
<feature type="transmembrane region" description="Helical" evidence="7">
    <location>
        <begin position="174"/>
        <end position="197"/>
    </location>
</feature>
<feature type="transmembrane region" description="Helical" evidence="7">
    <location>
        <begin position="286"/>
        <end position="306"/>
    </location>
</feature>
<dbReference type="Pfam" id="PF00528">
    <property type="entry name" value="BPD_transp_1"/>
    <property type="match status" value="1"/>
</dbReference>
<dbReference type="PROSITE" id="PS50928">
    <property type="entry name" value="ABC_TM1"/>
    <property type="match status" value="1"/>
</dbReference>
<dbReference type="EMBL" id="JAVHUY010000074">
    <property type="protein sequence ID" value="MDQ7911205.1"/>
    <property type="molecule type" value="Genomic_DNA"/>
</dbReference>
<feature type="transmembrane region" description="Helical" evidence="7">
    <location>
        <begin position="93"/>
        <end position="114"/>
    </location>
</feature>
<keyword evidence="5 7" id="KW-1133">Transmembrane helix</keyword>
<keyword evidence="2 7" id="KW-0813">Transport</keyword>
<evidence type="ECO:0000259" key="9">
    <source>
        <dbReference type="PROSITE" id="PS50928"/>
    </source>
</evidence>
<dbReference type="Proteomes" id="UP001230908">
    <property type="component" value="Unassembled WGS sequence"/>
</dbReference>
<dbReference type="PANTHER" id="PTHR30193:SF37">
    <property type="entry name" value="INNER MEMBRANE ABC TRANSPORTER PERMEASE PROTEIN YCJO"/>
    <property type="match status" value="1"/>
</dbReference>
<gene>
    <name evidence="10" type="ORF">RB614_42625</name>
</gene>
<evidence type="ECO:0000256" key="1">
    <source>
        <dbReference type="ARBA" id="ARBA00004651"/>
    </source>
</evidence>
<comment type="subcellular location">
    <subcellularLocation>
        <location evidence="1 7">Cell membrane</location>
        <topology evidence="1 7">Multi-pass membrane protein</topology>
    </subcellularLocation>
</comment>
<dbReference type="InterPro" id="IPR051393">
    <property type="entry name" value="ABC_transporter_permease"/>
</dbReference>
<feature type="compositionally biased region" description="Polar residues" evidence="8">
    <location>
        <begin position="1"/>
        <end position="11"/>
    </location>
</feature>
<accession>A0ABU0ZVY9</accession>
<organism evidence="10 11">
    <name type="scientific">Phytohabitans maris</name>
    <dbReference type="NCBI Taxonomy" id="3071409"/>
    <lineage>
        <taxon>Bacteria</taxon>
        <taxon>Bacillati</taxon>
        <taxon>Actinomycetota</taxon>
        <taxon>Actinomycetes</taxon>
        <taxon>Micromonosporales</taxon>
        <taxon>Micromonosporaceae</taxon>
    </lineage>
</organism>
<evidence type="ECO:0000256" key="5">
    <source>
        <dbReference type="ARBA" id="ARBA00022989"/>
    </source>
</evidence>
<feature type="domain" description="ABC transmembrane type-1" evidence="9">
    <location>
        <begin position="89"/>
        <end position="303"/>
    </location>
</feature>
<dbReference type="Gene3D" id="1.10.3720.10">
    <property type="entry name" value="MetI-like"/>
    <property type="match status" value="1"/>
</dbReference>
<keyword evidence="11" id="KW-1185">Reference proteome</keyword>
<comment type="similarity">
    <text evidence="7">Belongs to the binding-protein-dependent transport system permease family.</text>
</comment>
<reference evidence="10 11" key="1">
    <citation type="submission" date="2023-08" db="EMBL/GenBank/DDBJ databases">
        <title>Phytohabitans sansha sp. nov., isolated from marine sediment.</title>
        <authorList>
            <person name="Zhao Y."/>
            <person name="Yi K."/>
        </authorList>
    </citation>
    <scope>NUCLEOTIDE SEQUENCE [LARGE SCALE GENOMIC DNA]</scope>
    <source>
        <strain evidence="10 11">ZYX-F-186</strain>
    </source>
</reference>
<evidence type="ECO:0000256" key="4">
    <source>
        <dbReference type="ARBA" id="ARBA00022692"/>
    </source>
</evidence>
<dbReference type="CDD" id="cd06261">
    <property type="entry name" value="TM_PBP2"/>
    <property type="match status" value="1"/>
</dbReference>
<evidence type="ECO:0000256" key="7">
    <source>
        <dbReference type="RuleBase" id="RU363032"/>
    </source>
</evidence>
<evidence type="ECO:0000256" key="8">
    <source>
        <dbReference type="SAM" id="MobiDB-lite"/>
    </source>
</evidence>
<feature type="transmembrane region" description="Helical" evidence="7">
    <location>
        <begin position="228"/>
        <end position="248"/>
    </location>
</feature>
<evidence type="ECO:0000256" key="2">
    <source>
        <dbReference type="ARBA" id="ARBA00022448"/>
    </source>
</evidence>
<name>A0ABU0ZVY9_9ACTN</name>
<evidence type="ECO:0000256" key="6">
    <source>
        <dbReference type="ARBA" id="ARBA00023136"/>
    </source>
</evidence>
<dbReference type="PANTHER" id="PTHR30193">
    <property type="entry name" value="ABC TRANSPORTER PERMEASE PROTEIN"/>
    <property type="match status" value="1"/>
</dbReference>
<evidence type="ECO:0000313" key="10">
    <source>
        <dbReference type="EMBL" id="MDQ7911205.1"/>
    </source>
</evidence>
<feature type="transmembrane region" description="Helical" evidence="7">
    <location>
        <begin position="126"/>
        <end position="145"/>
    </location>
</feature>
<feature type="transmembrane region" description="Helical" evidence="7">
    <location>
        <begin position="31"/>
        <end position="57"/>
    </location>
</feature>
<sequence>MVATLTPSDTSKAGPPKRPPRRRRRTRDGGWAAVFLGPQMVGLLVFVLGPMLFALYLSFTEWNGIGDITFVGLDNFRELRGDHAFWQSIRNTVWLAVMIVPGQLVTGLVVAVALHQRKLRTLYRIVYFMPVVTSQVAVSVIWIWLLNGTFGPLNSTLREWFGINAPDWLAEPSYLVPAIAMVTIWQGVGFFMVVFLAGLQGIPTAYLEAAEVDGAGTLRKFWHITLPLLTPTLFFLTIMSLIGAFQIFDTVYMMTPQNSYLGDSTRTIVFQIYDLAFARFDFGTSAAYAVVLFVLLLILTAGQLVLQRRWVHYEE</sequence>
<dbReference type="InterPro" id="IPR000515">
    <property type="entry name" value="MetI-like"/>
</dbReference>
<protein>
    <submittedName>
        <fullName evidence="10">Sugar ABC transporter permease</fullName>
    </submittedName>
</protein>
<dbReference type="InterPro" id="IPR035906">
    <property type="entry name" value="MetI-like_sf"/>
</dbReference>
<evidence type="ECO:0000313" key="11">
    <source>
        <dbReference type="Proteomes" id="UP001230908"/>
    </source>
</evidence>